<keyword evidence="4 6" id="KW-1133">Transmembrane helix</keyword>
<organism evidence="7 8">
    <name type="scientific">Ambispora leptoticha</name>
    <dbReference type="NCBI Taxonomy" id="144679"/>
    <lineage>
        <taxon>Eukaryota</taxon>
        <taxon>Fungi</taxon>
        <taxon>Fungi incertae sedis</taxon>
        <taxon>Mucoromycota</taxon>
        <taxon>Glomeromycotina</taxon>
        <taxon>Glomeromycetes</taxon>
        <taxon>Archaeosporales</taxon>
        <taxon>Ambisporaceae</taxon>
        <taxon>Ambispora</taxon>
    </lineage>
</organism>
<dbReference type="PANTHER" id="PTHR11266">
    <property type="entry name" value="PEROXISOMAL MEMBRANE PROTEIN 2, PXMP2 MPV17"/>
    <property type="match status" value="1"/>
</dbReference>
<dbReference type="AlphaFoldDB" id="A0A9N9FUH6"/>
<comment type="caution">
    <text evidence="7">The sequence shown here is derived from an EMBL/GenBank/DDBJ whole genome shotgun (WGS) entry which is preliminary data.</text>
</comment>
<dbReference type="PANTHER" id="PTHR11266:SF17">
    <property type="entry name" value="PROTEIN MPV17"/>
    <property type="match status" value="1"/>
</dbReference>
<reference evidence="7" key="1">
    <citation type="submission" date="2021-06" db="EMBL/GenBank/DDBJ databases">
        <authorList>
            <person name="Kallberg Y."/>
            <person name="Tangrot J."/>
            <person name="Rosling A."/>
        </authorList>
    </citation>
    <scope>NUCLEOTIDE SEQUENCE</scope>
    <source>
        <strain evidence="7">FL130A</strain>
    </source>
</reference>
<dbReference type="Pfam" id="PF04117">
    <property type="entry name" value="Mpv17_PMP22"/>
    <property type="match status" value="1"/>
</dbReference>
<accession>A0A9N9FUH6</accession>
<dbReference type="EMBL" id="CAJVPS010002235">
    <property type="protein sequence ID" value="CAG8563222.1"/>
    <property type="molecule type" value="Genomic_DNA"/>
</dbReference>
<feature type="transmembrane region" description="Helical" evidence="6">
    <location>
        <begin position="52"/>
        <end position="71"/>
    </location>
</feature>
<keyword evidence="3 6" id="KW-0812">Transmembrane</keyword>
<gene>
    <name evidence="7" type="ORF">ALEPTO_LOCUS6451</name>
</gene>
<evidence type="ECO:0000256" key="5">
    <source>
        <dbReference type="ARBA" id="ARBA00023136"/>
    </source>
</evidence>
<keyword evidence="8" id="KW-1185">Reference proteome</keyword>
<dbReference type="GO" id="GO:0016020">
    <property type="term" value="C:membrane"/>
    <property type="evidence" value="ECO:0007669"/>
    <property type="project" value="UniProtKB-SubCell"/>
</dbReference>
<evidence type="ECO:0000256" key="3">
    <source>
        <dbReference type="ARBA" id="ARBA00022692"/>
    </source>
</evidence>
<feature type="transmembrane region" description="Helical" evidence="6">
    <location>
        <begin position="97"/>
        <end position="116"/>
    </location>
</feature>
<keyword evidence="5 6" id="KW-0472">Membrane</keyword>
<dbReference type="GO" id="GO:0005739">
    <property type="term" value="C:mitochondrion"/>
    <property type="evidence" value="ECO:0007669"/>
    <property type="project" value="TreeGrafter"/>
</dbReference>
<evidence type="ECO:0000256" key="4">
    <source>
        <dbReference type="ARBA" id="ARBA00022989"/>
    </source>
</evidence>
<protein>
    <submittedName>
        <fullName evidence="7">4074_t:CDS:1</fullName>
    </submittedName>
</protein>
<comment type="subcellular location">
    <subcellularLocation>
        <location evidence="1">Membrane</location>
        <topology evidence="1">Multi-pass membrane protein</topology>
    </subcellularLocation>
</comment>
<dbReference type="InterPro" id="IPR007248">
    <property type="entry name" value="Mpv17_PMP22"/>
</dbReference>
<dbReference type="Proteomes" id="UP000789508">
    <property type="component" value="Unassembled WGS sequence"/>
</dbReference>
<evidence type="ECO:0000313" key="7">
    <source>
        <dbReference type="EMBL" id="CAG8563222.1"/>
    </source>
</evidence>
<evidence type="ECO:0000256" key="1">
    <source>
        <dbReference type="ARBA" id="ARBA00004141"/>
    </source>
</evidence>
<evidence type="ECO:0000313" key="8">
    <source>
        <dbReference type="Proteomes" id="UP000789508"/>
    </source>
</evidence>
<comment type="similarity">
    <text evidence="2 6">Belongs to the peroxisomal membrane protein PXMP2/4 family.</text>
</comment>
<proteinExistence type="inferred from homology"/>
<name>A0A9N9FUH6_9GLOM</name>
<sequence>MLKNILRLYNRALVRQPILTQAFMTGVLFGTGDLIAQNIEEKENDNYTFKRTARMVIFGTIIAGPMLANWYRFLDKYVTINNPVKALLVRVALDQTFFAPCFIATFFSVQGVMEGLSRQEIKQKLETVFCFDNPPLLILSSFNNILTRYNTFKAYPNALLNNYKIWPAVQLINFRIVPLQHRTMVTNMVALGWNTYLSIENRRAQNHISL</sequence>
<evidence type="ECO:0000256" key="6">
    <source>
        <dbReference type="RuleBase" id="RU363053"/>
    </source>
</evidence>
<evidence type="ECO:0000256" key="2">
    <source>
        <dbReference type="ARBA" id="ARBA00006824"/>
    </source>
</evidence>
<dbReference type="OrthoDB" id="430207at2759"/>